<dbReference type="GO" id="GO:0016887">
    <property type="term" value="F:ATP hydrolysis activity"/>
    <property type="evidence" value="ECO:0007669"/>
    <property type="project" value="InterPro"/>
</dbReference>
<dbReference type="GO" id="GO:0005524">
    <property type="term" value="F:ATP binding"/>
    <property type="evidence" value="ECO:0007669"/>
    <property type="project" value="UniProtKB-KW"/>
</dbReference>
<dbReference type="KEGG" id="alam:RT761_00717"/>
<protein>
    <submittedName>
        <fullName evidence="7">Ribose import ATP-binding protein RbsA</fullName>
    </submittedName>
</protein>
<evidence type="ECO:0000313" key="7">
    <source>
        <dbReference type="EMBL" id="QPM67514.1"/>
    </source>
</evidence>
<keyword evidence="1" id="KW-0813">Transport</keyword>
<dbReference type="CDD" id="cd03216">
    <property type="entry name" value="ABC_Carb_Monos_I"/>
    <property type="match status" value="1"/>
</dbReference>
<dbReference type="RefSeq" id="WP_218112714.1">
    <property type="nucleotide sequence ID" value="NZ_CP065383.1"/>
</dbReference>
<dbReference type="PROSITE" id="PS50893">
    <property type="entry name" value="ABC_TRANSPORTER_2"/>
    <property type="match status" value="2"/>
</dbReference>
<feature type="domain" description="ABC transporter" evidence="6">
    <location>
        <begin position="5"/>
        <end position="241"/>
    </location>
</feature>
<gene>
    <name evidence="7" type="primary">rbsA_7</name>
    <name evidence="7" type="ORF">RT761_00717</name>
</gene>
<dbReference type="PANTHER" id="PTHR43790">
    <property type="entry name" value="CARBOHYDRATE TRANSPORT ATP-BINDING PROTEIN MG119-RELATED"/>
    <property type="match status" value="1"/>
</dbReference>
<dbReference type="CDD" id="cd03215">
    <property type="entry name" value="ABC_Carb_Monos_II"/>
    <property type="match status" value="1"/>
</dbReference>
<dbReference type="PANTHER" id="PTHR43790:SF9">
    <property type="entry name" value="GALACTOFURANOSE TRANSPORTER ATP-BINDING PROTEIN YTFR"/>
    <property type="match status" value="1"/>
</dbReference>
<dbReference type="SUPFAM" id="SSF52540">
    <property type="entry name" value="P-loop containing nucleoside triphosphate hydrolases"/>
    <property type="match status" value="2"/>
</dbReference>
<dbReference type="Gene3D" id="3.40.50.300">
    <property type="entry name" value="P-loop containing nucleotide triphosphate hydrolases"/>
    <property type="match status" value="2"/>
</dbReference>
<dbReference type="AlphaFoldDB" id="A0A7T1AKC9"/>
<evidence type="ECO:0000259" key="6">
    <source>
        <dbReference type="PROSITE" id="PS50893"/>
    </source>
</evidence>
<accession>A0A7T1AKC9</accession>
<proteinExistence type="predicted"/>
<feature type="coiled-coil region" evidence="5">
    <location>
        <begin position="112"/>
        <end position="139"/>
    </location>
</feature>
<dbReference type="InterPro" id="IPR050107">
    <property type="entry name" value="ABC_carbohydrate_import_ATPase"/>
</dbReference>
<evidence type="ECO:0000313" key="8">
    <source>
        <dbReference type="Proteomes" id="UP000594463"/>
    </source>
</evidence>
<dbReference type="InterPro" id="IPR017871">
    <property type="entry name" value="ABC_transporter-like_CS"/>
</dbReference>
<dbReference type="Pfam" id="PF00005">
    <property type="entry name" value="ABC_tran"/>
    <property type="match status" value="2"/>
</dbReference>
<keyword evidence="8" id="KW-1185">Reference proteome</keyword>
<dbReference type="InterPro" id="IPR003593">
    <property type="entry name" value="AAA+_ATPase"/>
</dbReference>
<organism evidence="7 8">
    <name type="scientific">Atribacter laminatus</name>
    <dbReference type="NCBI Taxonomy" id="2847778"/>
    <lineage>
        <taxon>Bacteria</taxon>
        <taxon>Pseudomonadati</taxon>
        <taxon>Atribacterota</taxon>
        <taxon>Atribacteria</taxon>
        <taxon>Atribacterales</taxon>
        <taxon>Atribacteraceae</taxon>
        <taxon>Atribacter</taxon>
    </lineage>
</organism>
<dbReference type="EMBL" id="CP065383">
    <property type="protein sequence ID" value="QPM67514.1"/>
    <property type="molecule type" value="Genomic_DNA"/>
</dbReference>
<reference evidence="7 8" key="1">
    <citation type="journal article" date="2021" name="Nat. Commun.">
        <title>Isolation of a member of the candidate phylum Atribacteria reveals a unique cell membrane structure.</title>
        <authorList>
            <person name="Taiki K."/>
            <person name="Nobu M.K."/>
            <person name="Kusada H."/>
            <person name="Meng X.-Y."/>
            <person name="Hosoki N."/>
            <person name="Uematsu K."/>
            <person name="Yoshioka H."/>
            <person name="Kamagata Y."/>
            <person name="Tamaki H."/>
        </authorList>
    </citation>
    <scope>NUCLEOTIDE SEQUENCE [LARGE SCALE GENOMIC DNA]</scope>
    <source>
        <strain evidence="7 8">RT761</strain>
    </source>
</reference>
<keyword evidence="3" id="KW-0547">Nucleotide-binding</keyword>
<keyword evidence="2" id="KW-0677">Repeat</keyword>
<feature type="domain" description="ABC transporter" evidence="6">
    <location>
        <begin position="260"/>
        <end position="504"/>
    </location>
</feature>
<evidence type="ECO:0000256" key="3">
    <source>
        <dbReference type="ARBA" id="ARBA00022741"/>
    </source>
</evidence>
<dbReference type="InterPro" id="IPR003439">
    <property type="entry name" value="ABC_transporter-like_ATP-bd"/>
</dbReference>
<dbReference type="PROSITE" id="PS00211">
    <property type="entry name" value="ABC_TRANSPORTER_1"/>
    <property type="match status" value="1"/>
</dbReference>
<keyword evidence="5" id="KW-0175">Coiled coil</keyword>
<sequence>MSFILEARNIKKSFDGVVALSDANFTLNQGEICGLVGANGSGKTTFARIISGLIRPDSGRLYLYGSQIHLKSHHEAEKLEISMVHQNLSLIPEMTVWENINLGRESATPLGILKKEEALNRAEEALQELKVNISLYDRVSQLAPSDKQLLEIVKALSRSPKILILDEPTASLGFKQVEILFEKLNQLKNNRVSVIFISHRIWEITRICDRLVAFRNGKTVGEVDFRQQPRDERLIIPLITGKKENEDDKSIHEKRPYQSFDTHQIVLEVDNLSKKEKLYNVSFKIREGEIVGLGGLNGQGQEEILLILSGYLRKTSGKVKINNQEVFIKNSGQAIERGIFLVPGDRQKEGLFLNHNVFTNLIYPQVALKQQRFLLSLKEMRQAVNATIKTISLIPPDPRKLVSHLSGGNQQKVVIGKWLSLSPKILLLNDPTKGVDVETRRNLYKIIADLSSQGVSVLLYASDNEELIANCDRVLIVFEGQIVEEICGEGICEENLIACSLRIQ</sequence>
<dbReference type="SMART" id="SM00382">
    <property type="entry name" value="AAA"/>
    <property type="match status" value="2"/>
</dbReference>
<keyword evidence="4 7" id="KW-0067">ATP-binding</keyword>
<name>A0A7T1AKC9_ATRLM</name>
<dbReference type="InterPro" id="IPR027417">
    <property type="entry name" value="P-loop_NTPase"/>
</dbReference>
<evidence type="ECO:0000256" key="2">
    <source>
        <dbReference type="ARBA" id="ARBA00022737"/>
    </source>
</evidence>
<evidence type="ECO:0000256" key="5">
    <source>
        <dbReference type="SAM" id="Coils"/>
    </source>
</evidence>
<evidence type="ECO:0000256" key="4">
    <source>
        <dbReference type="ARBA" id="ARBA00022840"/>
    </source>
</evidence>
<dbReference type="Proteomes" id="UP000594463">
    <property type="component" value="Chromosome"/>
</dbReference>
<evidence type="ECO:0000256" key="1">
    <source>
        <dbReference type="ARBA" id="ARBA00022448"/>
    </source>
</evidence>